<reference evidence="1" key="1">
    <citation type="submission" date="2018-07" db="EMBL/GenBank/DDBJ databases">
        <authorList>
            <consortium name="GenomeTrakr network: Whole genome sequencing for foodborne pathogen traceback"/>
        </authorList>
    </citation>
    <scope>NUCLEOTIDE SEQUENCE [LARGE SCALE GENOMIC DNA]</scope>
    <source>
        <strain evidence="1">NC_WHO_S053</strain>
    </source>
</reference>
<feature type="non-terminal residue" evidence="1">
    <location>
        <position position="1"/>
    </location>
</feature>
<protein>
    <submittedName>
        <fullName evidence="1">Capsular biosynthesis protein</fullName>
    </submittedName>
</protein>
<dbReference type="Proteomes" id="UP000839535">
    <property type="component" value="Unassembled WGS sequence"/>
</dbReference>
<proteinExistence type="predicted"/>
<dbReference type="AlphaFoldDB" id="A0A403FMY5"/>
<comment type="caution">
    <text evidence="1">The sequence shown here is derived from an EMBL/GenBank/DDBJ whole genome shotgun (WGS) entry which is preliminary data.</text>
</comment>
<gene>
    <name evidence="1" type="ORF">DTI44_24080</name>
</gene>
<evidence type="ECO:0000313" key="1">
    <source>
        <dbReference type="EMBL" id="MJY21332.1"/>
    </source>
</evidence>
<sequence>YVDDKAIRPSEFINYSYDEIVEILRKEK</sequence>
<accession>A0A403FMY5</accession>
<dbReference type="EMBL" id="RTTD01000116">
    <property type="protein sequence ID" value="MJY21332.1"/>
    <property type="molecule type" value="Genomic_DNA"/>
</dbReference>
<organism evidence="1">
    <name type="scientific">Salmonella enteritidis</name>
    <dbReference type="NCBI Taxonomy" id="149539"/>
    <lineage>
        <taxon>Bacteria</taxon>
        <taxon>Pseudomonadati</taxon>
        <taxon>Pseudomonadota</taxon>
        <taxon>Gammaproteobacteria</taxon>
        <taxon>Enterobacterales</taxon>
        <taxon>Enterobacteriaceae</taxon>
        <taxon>Salmonella</taxon>
    </lineage>
</organism>
<name>A0A403FMY5_SALEN</name>